<evidence type="ECO:0000313" key="3">
    <source>
        <dbReference type="Proteomes" id="UP000030653"/>
    </source>
</evidence>
<protein>
    <submittedName>
        <fullName evidence="2">Uncharacterized protein</fullName>
    </submittedName>
</protein>
<dbReference type="EMBL" id="JH795864">
    <property type="protein sequence ID" value="EJU01514.1"/>
    <property type="molecule type" value="Genomic_DNA"/>
</dbReference>
<keyword evidence="3" id="KW-1185">Reference proteome</keyword>
<name>M5FYA5_DACPD</name>
<dbReference type="HOGENOM" id="CLU_628536_0_0_1"/>
<feature type="compositionally biased region" description="Polar residues" evidence="1">
    <location>
        <begin position="169"/>
        <end position="180"/>
    </location>
</feature>
<evidence type="ECO:0000313" key="2">
    <source>
        <dbReference type="EMBL" id="EJU01514.1"/>
    </source>
</evidence>
<feature type="region of interest" description="Disordered" evidence="1">
    <location>
        <begin position="160"/>
        <end position="180"/>
    </location>
</feature>
<dbReference type="AlphaFoldDB" id="M5FYA5"/>
<evidence type="ECO:0000256" key="1">
    <source>
        <dbReference type="SAM" id="MobiDB-lite"/>
    </source>
</evidence>
<sequence>MSSPSPFLFSPPPLCPTATITPTTSAHGGLDSVIDNDGTMLALLDSFFTGPEGPKTAVGGADADTLSEPSVVAGNHGNGISTSAKTIKPTKHIPTINLATTTQSFYIDPILCLPTPVDDKGSLSLEIGAYIPPLVPANPYPQQGLPTPATEKYERGTNLTDSVLDPALRNTSGSSTNTNFPKFVSSSSVTKLNLPTPAMSRSSSNSSSSPPVTPGDMSSQAELPKVVLSGTQFDISLTELLDGIMAESETDGTTKISRTSLPPDFPTCLPLSYPAKTGVPVLNAKSQAVGWDCGPATLSIFDNKYGPPPNGPLTRDVQSYVVGGAPDISINWRLYDEGRRGSRPSYEPVKPEPSNSMFLEVPTVPKRRKRTPKPSSSRSASPAQSDANLGESAAEWKEYYQALEVCKKHDKLESVRTPFEPECLCPFPADEKEEVN</sequence>
<dbReference type="GeneID" id="63685305"/>
<feature type="compositionally biased region" description="Low complexity" evidence="1">
    <location>
        <begin position="373"/>
        <end position="383"/>
    </location>
</feature>
<feature type="region of interest" description="Disordered" evidence="1">
    <location>
        <begin position="194"/>
        <end position="220"/>
    </location>
</feature>
<feature type="region of interest" description="Disordered" evidence="1">
    <location>
        <begin position="339"/>
        <end position="391"/>
    </location>
</feature>
<accession>M5FYA5</accession>
<dbReference type="OrthoDB" id="10463464at2759"/>
<dbReference type="RefSeq" id="XP_040628411.1">
    <property type="nucleotide sequence ID" value="XM_040770243.1"/>
</dbReference>
<dbReference type="Proteomes" id="UP000030653">
    <property type="component" value="Unassembled WGS sequence"/>
</dbReference>
<proteinExistence type="predicted"/>
<gene>
    <name evidence="2" type="ORF">DACRYDRAFT_116658</name>
</gene>
<organism evidence="2 3">
    <name type="scientific">Dacryopinax primogenitus (strain DJM 731)</name>
    <name type="common">Brown rot fungus</name>
    <dbReference type="NCBI Taxonomy" id="1858805"/>
    <lineage>
        <taxon>Eukaryota</taxon>
        <taxon>Fungi</taxon>
        <taxon>Dikarya</taxon>
        <taxon>Basidiomycota</taxon>
        <taxon>Agaricomycotina</taxon>
        <taxon>Dacrymycetes</taxon>
        <taxon>Dacrymycetales</taxon>
        <taxon>Dacrymycetaceae</taxon>
        <taxon>Dacryopinax</taxon>
    </lineage>
</organism>
<feature type="compositionally biased region" description="Low complexity" evidence="1">
    <location>
        <begin position="200"/>
        <end position="209"/>
    </location>
</feature>
<reference evidence="2 3" key="1">
    <citation type="journal article" date="2012" name="Science">
        <title>The Paleozoic origin of enzymatic lignin decomposition reconstructed from 31 fungal genomes.</title>
        <authorList>
            <person name="Floudas D."/>
            <person name="Binder M."/>
            <person name="Riley R."/>
            <person name="Barry K."/>
            <person name="Blanchette R.A."/>
            <person name="Henrissat B."/>
            <person name="Martinez A.T."/>
            <person name="Otillar R."/>
            <person name="Spatafora J.W."/>
            <person name="Yadav J.S."/>
            <person name="Aerts A."/>
            <person name="Benoit I."/>
            <person name="Boyd A."/>
            <person name="Carlson A."/>
            <person name="Copeland A."/>
            <person name="Coutinho P.M."/>
            <person name="de Vries R.P."/>
            <person name="Ferreira P."/>
            <person name="Findley K."/>
            <person name="Foster B."/>
            <person name="Gaskell J."/>
            <person name="Glotzer D."/>
            <person name="Gorecki P."/>
            <person name="Heitman J."/>
            <person name="Hesse C."/>
            <person name="Hori C."/>
            <person name="Igarashi K."/>
            <person name="Jurgens J.A."/>
            <person name="Kallen N."/>
            <person name="Kersten P."/>
            <person name="Kohler A."/>
            <person name="Kuees U."/>
            <person name="Kumar T.K.A."/>
            <person name="Kuo A."/>
            <person name="LaButti K."/>
            <person name="Larrondo L.F."/>
            <person name="Lindquist E."/>
            <person name="Ling A."/>
            <person name="Lombard V."/>
            <person name="Lucas S."/>
            <person name="Lundell T."/>
            <person name="Martin R."/>
            <person name="McLaughlin D.J."/>
            <person name="Morgenstern I."/>
            <person name="Morin E."/>
            <person name="Murat C."/>
            <person name="Nagy L.G."/>
            <person name="Nolan M."/>
            <person name="Ohm R.A."/>
            <person name="Patyshakuliyeva A."/>
            <person name="Rokas A."/>
            <person name="Ruiz-Duenas F.J."/>
            <person name="Sabat G."/>
            <person name="Salamov A."/>
            <person name="Samejima M."/>
            <person name="Schmutz J."/>
            <person name="Slot J.C."/>
            <person name="St John F."/>
            <person name="Stenlid J."/>
            <person name="Sun H."/>
            <person name="Sun S."/>
            <person name="Syed K."/>
            <person name="Tsang A."/>
            <person name="Wiebenga A."/>
            <person name="Young D."/>
            <person name="Pisabarro A."/>
            <person name="Eastwood D.C."/>
            <person name="Martin F."/>
            <person name="Cullen D."/>
            <person name="Grigoriev I.V."/>
            <person name="Hibbett D.S."/>
        </authorList>
    </citation>
    <scope>NUCLEOTIDE SEQUENCE [LARGE SCALE GENOMIC DNA]</scope>
    <source>
        <strain evidence="2 3">DJM-731 SS1</strain>
    </source>
</reference>